<organism evidence="1 2">
    <name type="scientific">Araneus ventricosus</name>
    <name type="common">Orbweaver spider</name>
    <name type="synonym">Epeira ventricosa</name>
    <dbReference type="NCBI Taxonomy" id="182803"/>
    <lineage>
        <taxon>Eukaryota</taxon>
        <taxon>Metazoa</taxon>
        <taxon>Ecdysozoa</taxon>
        <taxon>Arthropoda</taxon>
        <taxon>Chelicerata</taxon>
        <taxon>Arachnida</taxon>
        <taxon>Araneae</taxon>
        <taxon>Araneomorphae</taxon>
        <taxon>Entelegynae</taxon>
        <taxon>Araneoidea</taxon>
        <taxon>Araneidae</taxon>
        <taxon>Araneus</taxon>
    </lineage>
</organism>
<evidence type="ECO:0000313" key="2">
    <source>
        <dbReference type="Proteomes" id="UP000499080"/>
    </source>
</evidence>
<proteinExistence type="predicted"/>
<keyword evidence="2" id="KW-1185">Reference proteome</keyword>
<gene>
    <name evidence="1" type="ORF">AVEN_51179_1</name>
</gene>
<protein>
    <submittedName>
        <fullName evidence="1">Uncharacterized protein</fullName>
    </submittedName>
</protein>
<accession>A0A4Y2PMI5</accession>
<dbReference type="AlphaFoldDB" id="A0A4Y2PMI5"/>
<dbReference type="PANTHER" id="PTHR10492">
    <property type="match status" value="1"/>
</dbReference>
<dbReference type="EMBL" id="BGPR01011640">
    <property type="protein sequence ID" value="GBN52292.1"/>
    <property type="molecule type" value="Genomic_DNA"/>
</dbReference>
<dbReference type="Proteomes" id="UP000499080">
    <property type="component" value="Unassembled WGS sequence"/>
</dbReference>
<dbReference type="PANTHER" id="PTHR10492:SF57">
    <property type="entry name" value="ATP-DEPENDENT DNA HELICASE"/>
    <property type="match status" value="1"/>
</dbReference>
<reference evidence="1 2" key="1">
    <citation type="journal article" date="2019" name="Sci. Rep.">
        <title>Orb-weaving spider Araneus ventricosus genome elucidates the spidroin gene catalogue.</title>
        <authorList>
            <person name="Kono N."/>
            <person name="Nakamura H."/>
            <person name="Ohtoshi R."/>
            <person name="Moran D.A.P."/>
            <person name="Shinohara A."/>
            <person name="Yoshida Y."/>
            <person name="Fujiwara M."/>
            <person name="Mori M."/>
            <person name="Tomita M."/>
            <person name="Arakawa K."/>
        </authorList>
    </citation>
    <scope>NUCLEOTIDE SEQUENCE [LARGE SCALE GENOMIC DNA]</scope>
</reference>
<evidence type="ECO:0000313" key="1">
    <source>
        <dbReference type="EMBL" id="GBN52292.1"/>
    </source>
</evidence>
<dbReference type="OrthoDB" id="1728974at2759"/>
<comment type="caution">
    <text evidence="1">The sequence shown here is derived from an EMBL/GenBank/DDBJ whole genome shotgun (WGS) entry which is preliminary data.</text>
</comment>
<sequence>MLLFHVSGEKSFEELRTYDSVTMDNFKEACRAINLLEDDGEWRNCLRKASNFQMPAQLRQLFSSFCVFCNPTSPLELWEEFKSFLCEDFVLHSSVEKSVNIALHNIADHLHVNNMTLTSIGLPEPAT</sequence>
<name>A0A4Y2PMI5_ARAVE</name>